<name>A0ABT3GJC0_9BACT</name>
<dbReference type="EMBL" id="JAPDDT010000005">
    <property type="protein sequence ID" value="MCW1923622.1"/>
    <property type="molecule type" value="Genomic_DNA"/>
</dbReference>
<proteinExistence type="predicted"/>
<reference evidence="1 2" key="1">
    <citation type="submission" date="2022-10" db="EMBL/GenBank/DDBJ databases">
        <title>Luteolibacter arcticus strain CCTCC AB 2014275, whole genome shotgun sequencing project.</title>
        <authorList>
            <person name="Zhao G."/>
            <person name="Shen L."/>
        </authorList>
    </citation>
    <scope>NUCLEOTIDE SEQUENCE [LARGE SCALE GENOMIC DNA]</scope>
    <source>
        <strain evidence="1 2">CCTCC AB 2014275</strain>
    </source>
</reference>
<protein>
    <submittedName>
        <fullName evidence="1">Uncharacterized protein</fullName>
    </submittedName>
</protein>
<dbReference type="RefSeq" id="WP_264487731.1">
    <property type="nucleotide sequence ID" value="NZ_JAPDDT010000005.1"/>
</dbReference>
<comment type="caution">
    <text evidence="1">The sequence shown here is derived from an EMBL/GenBank/DDBJ whole genome shotgun (WGS) entry which is preliminary data.</text>
</comment>
<keyword evidence="2" id="KW-1185">Reference proteome</keyword>
<organism evidence="1 2">
    <name type="scientific">Luteolibacter arcticus</name>
    <dbReference type="NCBI Taxonomy" id="1581411"/>
    <lineage>
        <taxon>Bacteria</taxon>
        <taxon>Pseudomonadati</taxon>
        <taxon>Verrucomicrobiota</taxon>
        <taxon>Verrucomicrobiia</taxon>
        <taxon>Verrucomicrobiales</taxon>
        <taxon>Verrucomicrobiaceae</taxon>
        <taxon>Luteolibacter</taxon>
    </lineage>
</organism>
<gene>
    <name evidence="1" type="ORF">OKA05_13740</name>
</gene>
<accession>A0ABT3GJC0</accession>
<sequence>MLPLTAAAAEEPRPVLIVHSFGRAVAPFCDVAESFRSDFADAIRVRFSLRDASLEMARFDGEERDRLFYFRDRRC</sequence>
<evidence type="ECO:0000313" key="2">
    <source>
        <dbReference type="Proteomes" id="UP001320876"/>
    </source>
</evidence>
<dbReference type="Proteomes" id="UP001320876">
    <property type="component" value="Unassembled WGS sequence"/>
</dbReference>
<evidence type="ECO:0000313" key="1">
    <source>
        <dbReference type="EMBL" id="MCW1923622.1"/>
    </source>
</evidence>